<dbReference type="InterPro" id="IPR051240">
    <property type="entry name" value="Mito_RNA-Proc/Resp"/>
</dbReference>
<dbReference type="PANTHER" id="PTHR47933:SF11">
    <property type="entry name" value="PENTATRICOPEPTIDE REPEAT-CONTAINING PROTEIN 2"/>
    <property type="match status" value="1"/>
</dbReference>
<evidence type="ECO:0000256" key="4">
    <source>
        <dbReference type="SAM" id="MobiDB-lite"/>
    </source>
</evidence>
<name>A0ABQ7ZS46_BRANA</name>
<evidence type="ECO:0008006" key="7">
    <source>
        <dbReference type="Google" id="ProtNLM"/>
    </source>
</evidence>
<dbReference type="InterPro" id="IPR002885">
    <property type="entry name" value="PPR_rpt"/>
</dbReference>
<evidence type="ECO:0000256" key="2">
    <source>
        <dbReference type="ARBA" id="ARBA00022737"/>
    </source>
</evidence>
<keyword evidence="2" id="KW-0677">Repeat</keyword>
<gene>
    <name evidence="5" type="ORF">HID58_058958</name>
</gene>
<reference evidence="5 6" key="1">
    <citation type="submission" date="2021-05" db="EMBL/GenBank/DDBJ databases">
        <title>Genome Assembly of Synthetic Allotetraploid Brassica napus Reveals Homoeologous Exchanges between Subgenomes.</title>
        <authorList>
            <person name="Davis J.T."/>
        </authorList>
    </citation>
    <scope>NUCLEOTIDE SEQUENCE [LARGE SCALE GENOMIC DNA]</scope>
    <source>
        <strain evidence="6">cv. Da-Ae</strain>
        <tissue evidence="5">Seedling</tissue>
    </source>
</reference>
<dbReference type="Pfam" id="PF13041">
    <property type="entry name" value="PPR_2"/>
    <property type="match status" value="1"/>
</dbReference>
<dbReference type="PROSITE" id="PS51375">
    <property type="entry name" value="PPR"/>
    <property type="match status" value="5"/>
</dbReference>
<proteinExistence type="inferred from homology"/>
<feature type="repeat" description="PPR" evidence="3">
    <location>
        <begin position="194"/>
        <end position="229"/>
    </location>
</feature>
<dbReference type="InterPro" id="IPR011990">
    <property type="entry name" value="TPR-like_helical_dom_sf"/>
</dbReference>
<dbReference type="EMBL" id="JAGKQM010000014">
    <property type="protein sequence ID" value="KAH0882862.1"/>
    <property type="molecule type" value="Genomic_DNA"/>
</dbReference>
<dbReference type="PANTHER" id="PTHR47933">
    <property type="entry name" value="PENTATRICOPEPTIDE REPEAT-CONTAINING PROTEIN 1, MITOCHONDRIAL"/>
    <property type="match status" value="1"/>
</dbReference>
<evidence type="ECO:0000313" key="5">
    <source>
        <dbReference type="EMBL" id="KAH0882862.1"/>
    </source>
</evidence>
<protein>
    <recommendedName>
        <fullName evidence="7">Pentatricopeptide repeat-containing protein</fullName>
    </recommendedName>
</protein>
<feature type="repeat" description="PPR" evidence="3">
    <location>
        <begin position="300"/>
        <end position="334"/>
    </location>
</feature>
<feature type="repeat" description="PPR" evidence="3">
    <location>
        <begin position="265"/>
        <end position="299"/>
    </location>
</feature>
<keyword evidence="6" id="KW-1185">Reference proteome</keyword>
<evidence type="ECO:0000313" key="6">
    <source>
        <dbReference type="Proteomes" id="UP000824890"/>
    </source>
</evidence>
<accession>A0ABQ7ZS46</accession>
<comment type="caution">
    <text evidence="5">The sequence shown here is derived from an EMBL/GenBank/DDBJ whole genome shotgun (WGS) entry which is preliminary data.</text>
</comment>
<organism evidence="5 6">
    <name type="scientific">Brassica napus</name>
    <name type="common">Rape</name>
    <dbReference type="NCBI Taxonomy" id="3708"/>
    <lineage>
        <taxon>Eukaryota</taxon>
        <taxon>Viridiplantae</taxon>
        <taxon>Streptophyta</taxon>
        <taxon>Embryophyta</taxon>
        <taxon>Tracheophyta</taxon>
        <taxon>Spermatophyta</taxon>
        <taxon>Magnoliopsida</taxon>
        <taxon>eudicotyledons</taxon>
        <taxon>Gunneridae</taxon>
        <taxon>Pentapetalae</taxon>
        <taxon>rosids</taxon>
        <taxon>malvids</taxon>
        <taxon>Brassicales</taxon>
        <taxon>Brassicaceae</taxon>
        <taxon>Brassiceae</taxon>
        <taxon>Brassica</taxon>
    </lineage>
</organism>
<evidence type="ECO:0000256" key="1">
    <source>
        <dbReference type="ARBA" id="ARBA00007626"/>
    </source>
</evidence>
<comment type="similarity">
    <text evidence="1">Belongs to the PPR family. P subfamily.</text>
</comment>
<dbReference type="Pfam" id="PF01535">
    <property type="entry name" value="PPR"/>
    <property type="match status" value="5"/>
</dbReference>
<dbReference type="Proteomes" id="UP000824890">
    <property type="component" value="Unassembled WGS sequence"/>
</dbReference>
<sequence>MRWNKKNVINLVSSSTHLPAPLTPPPPEIYRLPQPPPKPPNNNISIPPTLTLSPSPRHSHFLNFLESNLPHHQTLTPQSLIAFLRSSLRPHPLFAHHDFAVFTWASTLDAFRHDHDSFLWMSRSLAATHRFSDLHRLLLFISSSPCPCASGIFSCPKLETLFNSAIDAFCRAGKMDYALLAFETMRRLIDGKPSVGVYNTVLNGYVKKGCDMEKALGFYKRMGKERVKLDACTFNILINGYCRSGEFDMALGVFKEMRERGCEPNVVSFNTIIRGFFGKGKVEEGVRMAYEMIELGCGVSEATCEILVDGLCRVGLVDDASGLVMDLSGKRVLPKGFDYGGLVEKLCREKKVDRAVEMVEEVWKNNGGAPWLIACTTLVEGLRKSGRAEKASEFMEKMMMSVGLVPDSVTFNLLLRDLCDSGRSMDANRLRVLATSKGFEADETTYHVLVSGFSKEGRRKEGKVLVNEMLDKDMLSDILTYNRLMDGLSTAGKFSKNQVPLV</sequence>
<feature type="region of interest" description="Disordered" evidence="4">
    <location>
        <begin position="15"/>
        <end position="49"/>
    </location>
</feature>
<dbReference type="Gene3D" id="1.25.40.10">
    <property type="entry name" value="Tetratricopeptide repeat domain"/>
    <property type="match status" value="3"/>
</dbReference>
<feature type="compositionally biased region" description="Pro residues" evidence="4">
    <location>
        <begin position="21"/>
        <end position="40"/>
    </location>
</feature>
<evidence type="ECO:0000256" key="3">
    <source>
        <dbReference type="PROSITE-ProRule" id="PRU00708"/>
    </source>
</evidence>
<dbReference type="NCBIfam" id="TIGR00756">
    <property type="entry name" value="PPR"/>
    <property type="match status" value="6"/>
</dbReference>
<feature type="repeat" description="PPR" evidence="3">
    <location>
        <begin position="442"/>
        <end position="476"/>
    </location>
</feature>
<feature type="repeat" description="PPR" evidence="3">
    <location>
        <begin position="230"/>
        <end position="264"/>
    </location>
</feature>